<name>A0A4U6UQ11_SETVI</name>
<evidence type="ECO:0000256" key="1">
    <source>
        <dbReference type="SAM" id="MobiDB-lite"/>
    </source>
</evidence>
<proteinExistence type="predicted"/>
<dbReference type="Gramene" id="TKW18408">
    <property type="protein sequence ID" value="TKW18408"/>
    <property type="gene ID" value="SEVIR_5G428833v2"/>
</dbReference>
<dbReference type="EMBL" id="CM016556">
    <property type="protein sequence ID" value="TKW18408.1"/>
    <property type="molecule type" value="Genomic_DNA"/>
</dbReference>
<evidence type="ECO:0000313" key="3">
    <source>
        <dbReference type="Proteomes" id="UP000298652"/>
    </source>
</evidence>
<feature type="region of interest" description="Disordered" evidence="1">
    <location>
        <begin position="136"/>
        <end position="199"/>
    </location>
</feature>
<dbReference type="AlphaFoldDB" id="A0A4U6UQ11"/>
<evidence type="ECO:0000313" key="2">
    <source>
        <dbReference type="EMBL" id="TKW18408.1"/>
    </source>
</evidence>
<feature type="region of interest" description="Disordered" evidence="1">
    <location>
        <begin position="67"/>
        <end position="92"/>
    </location>
</feature>
<dbReference type="Proteomes" id="UP000298652">
    <property type="component" value="Chromosome 5"/>
</dbReference>
<feature type="compositionally biased region" description="Basic residues" evidence="1">
    <location>
        <begin position="151"/>
        <end position="171"/>
    </location>
</feature>
<accession>A0A4U6UQ11</accession>
<sequence>MLLFLQNKEAQEGIGRGRRLERAPRRCSGAQPRRHCQRVRGIQEEKFSYVVRPPLVSPVRFAPVSSTLPAAPSDGTHAGSHRAPSAAPPPLPRFTLRAQIFRSLAYSSSLARPASPPPPAARLPCFAAAVSPRLGLPAPPPPPPCAAPPSRRPRRRRRRGRRIHSRMHRHLPILDAAHLSPQRCRSGRDAAAGRSESPS</sequence>
<gene>
    <name evidence="2" type="ORF">SEVIR_5G428833v2</name>
</gene>
<feature type="compositionally biased region" description="Pro residues" evidence="1">
    <location>
        <begin position="137"/>
        <end position="147"/>
    </location>
</feature>
<organism evidence="2 3">
    <name type="scientific">Setaria viridis</name>
    <name type="common">Green bristlegrass</name>
    <name type="synonym">Setaria italica subsp. viridis</name>
    <dbReference type="NCBI Taxonomy" id="4556"/>
    <lineage>
        <taxon>Eukaryota</taxon>
        <taxon>Viridiplantae</taxon>
        <taxon>Streptophyta</taxon>
        <taxon>Embryophyta</taxon>
        <taxon>Tracheophyta</taxon>
        <taxon>Spermatophyta</taxon>
        <taxon>Magnoliopsida</taxon>
        <taxon>Liliopsida</taxon>
        <taxon>Poales</taxon>
        <taxon>Poaceae</taxon>
        <taxon>PACMAD clade</taxon>
        <taxon>Panicoideae</taxon>
        <taxon>Panicodae</taxon>
        <taxon>Paniceae</taxon>
        <taxon>Cenchrinae</taxon>
        <taxon>Setaria</taxon>
    </lineage>
</organism>
<reference evidence="2" key="1">
    <citation type="submission" date="2019-03" db="EMBL/GenBank/DDBJ databases">
        <title>WGS assembly of Setaria viridis.</title>
        <authorList>
            <person name="Huang P."/>
            <person name="Jenkins J."/>
            <person name="Grimwood J."/>
            <person name="Barry K."/>
            <person name="Healey A."/>
            <person name="Mamidi S."/>
            <person name="Sreedasyam A."/>
            <person name="Shu S."/>
            <person name="Feldman M."/>
            <person name="Wu J."/>
            <person name="Yu Y."/>
            <person name="Chen C."/>
            <person name="Johnson J."/>
            <person name="Rokhsar D."/>
            <person name="Baxter I."/>
            <person name="Schmutz J."/>
            <person name="Brutnell T."/>
            <person name="Kellogg E."/>
        </authorList>
    </citation>
    <scope>NUCLEOTIDE SEQUENCE [LARGE SCALE GENOMIC DNA]</scope>
</reference>
<keyword evidence="3" id="KW-1185">Reference proteome</keyword>
<protein>
    <submittedName>
        <fullName evidence="2">Uncharacterized protein</fullName>
    </submittedName>
</protein>